<proteinExistence type="predicted"/>
<gene>
    <name evidence="1" type="ORF">SAMN02745910_02876</name>
</gene>
<dbReference type="Proteomes" id="UP000182762">
    <property type="component" value="Unassembled WGS sequence"/>
</dbReference>
<sequence length="39" mass="4979">MRGIKLYHWKGKEKMVRSYPFQWYKQSIRLDEEYILYHG</sequence>
<reference evidence="1 2" key="1">
    <citation type="submission" date="2016-10" db="EMBL/GenBank/DDBJ databases">
        <authorList>
            <person name="Varghese N."/>
            <person name="Submissions S."/>
        </authorList>
    </citation>
    <scope>NUCLEOTIDE SEQUENCE [LARGE SCALE GENOMIC DNA]</scope>
    <source>
        <strain evidence="1 2">DSM 13796</strain>
    </source>
</reference>
<organism evidence="1 2">
    <name type="scientific">Priestia endophytica DSM 13796</name>
    <dbReference type="NCBI Taxonomy" id="1121089"/>
    <lineage>
        <taxon>Bacteria</taxon>
        <taxon>Bacillati</taxon>
        <taxon>Bacillota</taxon>
        <taxon>Bacilli</taxon>
        <taxon>Bacillales</taxon>
        <taxon>Bacillaceae</taxon>
        <taxon>Priestia</taxon>
    </lineage>
</organism>
<dbReference type="EMBL" id="FOXX01000007">
    <property type="protein sequence ID" value="SFQ70831.1"/>
    <property type="molecule type" value="Genomic_DNA"/>
</dbReference>
<accession>A0A1I6AQ66</accession>
<protein>
    <submittedName>
        <fullName evidence="1">Uncharacterized protein</fullName>
    </submittedName>
</protein>
<evidence type="ECO:0000313" key="2">
    <source>
        <dbReference type="Proteomes" id="UP000182762"/>
    </source>
</evidence>
<name>A0A1I6AQ66_9BACI</name>
<evidence type="ECO:0000313" key="1">
    <source>
        <dbReference type="EMBL" id="SFQ70831.1"/>
    </source>
</evidence>
<comment type="caution">
    <text evidence="1">The sequence shown here is derived from an EMBL/GenBank/DDBJ whole genome shotgun (WGS) entry which is preliminary data.</text>
</comment>
<keyword evidence="2" id="KW-1185">Reference proteome</keyword>